<name>A0A1A8VYT3_PLAMA</name>
<dbReference type="InterPro" id="IPR014729">
    <property type="entry name" value="Rossmann-like_a/b/a_fold"/>
</dbReference>
<keyword evidence="5" id="KW-0520">NAD</keyword>
<dbReference type="GO" id="GO:0005737">
    <property type="term" value="C:cytoplasm"/>
    <property type="evidence" value="ECO:0007669"/>
    <property type="project" value="InterPro"/>
</dbReference>
<proteinExistence type="predicted"/>
<dbReference type="Pfam" id="PF02540">
    <property type="entry name" value="NAD_synthase"/>
    <property type="match status" value="1"/>
</dbReference>
<dbReference type="InterPro" id="IPR003694">
    <property type="entry name" value="NAD_synthase"/>
</dbReference>
<keyword evidence="4" id="KW-0067">ATP-binding</keyword>
<organism evidence="7 8">
    <name type="scientific">Plasmodium malariae</name>
    <dbReference type="NCBI Taxonomy" id="5858"/>
    <lineage>
        <taxon>Eukaryota</taxon>
        <taxon>Sar</taxon>
        <taxon>Alveolata</taxon>
        <taxon>Apicomplexa</taxon>
        <taxon>Aconoidasida</taxon>
        <taxon>Haemosporida</taxon>
        <taxon>Plasmodiidae</taxon>
        <taxon>Plasmodium</taxon>
        <taxon>Plasmodium (Plasmodium)</taxon>
    </lineage>
</organism>
<dbReference type="VEuPathDB" id="PlasmoDB:PmUG01_07038200"/>
<dbReference type="GO" id="GO:0009435">
    <property type="term" value="P:NAD+ biosynthetic process"/>
    <property type="evidence" value="ECO:0007669"/>
    <property type="project" value="UniProtKB-UniPathway"/>
</dbReference>
<evidence type="ECO:0000313" key="7">
    <source>
        <dbReference type="EMBL" id="SBS84018.1"/>
    </source>
</evidence>
<protein>
    <submittedName>
        <fullName evidence="7">Glutamine-dependent NAD(+) synthetase, putative (NADSYN)</fullName>
    </submittedName>
</protein>
<comment type="pathway">
    <text evidence="1">Cofactor biosynthesis; NAD(+) biosynthesis.</text>
</comment>
<feature type="domain" description="NAD/GMP synthase" evidence="6">
    <location>
        <begin position="584"/>
        <end position="779"/>
    </location>
</feature>
<gene>
    <name evidence="7" type="ORF">PMALA_008600</name>
</gene>
<dbReference type="GO" id="GO:0005524">
    <property type="term" value="F:ATP binding"/>
    <property type="evidence" value="ECO:0007669"/>
    <property type="project" value="UniProtKB-KW"/>
</dbReference>
<keyword evidence="2" id="KW-0436">Ligase</keyword>
<dbReference type="UniPathway" id="UPA00253"/>
<dbReference type="InterPro" id="IPR022310">
    <property type="entry name" value="NAD/GMP_synthase"/>
</dbReference>
<evidence type="ECO:0000256" key="1">
    <source>
        <dbReference type="ARBA" id="ARBA00004790"/>
    </source>
</evidence>
<evidence type="ECO:0000313" key="8">
    <source>
        <dbReference type="Proteomes" id="UP000078597"/>
    </source>
</evidence>
<keyword evidence="3" id="KW-0547">Nucleotide-binding</keyword>
<evidence type="ECO:0000256" key="5">
    <source>
        <dbReference type="ARBA" id="ARBA00023027"/>
    </source>
</evidence>
<evidence type="ECO:0000256" key="4">
    <source>
        <dbReference type="ARBA" id="ARBA00022840"/>
    </source>
</evidence>
<dbReference type="SUPFAM" id="SSF52402">
    <property type="entry name" value="Adenine nucleotide alpha hydrolases-like"/>
    <property type="match status" value="1"/>
</dbReference>
<dbReference type="CDD" id="cd00553">
    <property type="entry name" value="NAD_synthase"/>
    <property type="match status" value="1"/>
</dbReference>
<dbReference type="GO" id="GO:0003952">
    <property type="term" value="F:NAD+ synthase (glutamine-hydrolyzing) activity"/>
    <property type="evidence" value="ECO:0007669"/>
    <property type="project" value="InterPro"/>
</dbReference>
<evidence type="ECO:0000259" key="6">
    <source>
        <dbReference type="Pfam" id="PF02540"/>
    </source>
</evidence>
<dbReference type="PANTHER" id="PTHR23090:SF9">
    <property type="entry name" value="GLUTAMINE-DEPENDENT NAD(+) SYNTHETASE"/>
    <property type="match status" value="1"/>
</dbReference>
<dbReference type="InterPro" id="IPR036526">
    <property type="entry name" value="C-N_Hydrolase_sf"/>
</dbReference>
<dbReference type="AlphaFoldDB" id="A0A1A8VYT3"/>
<dbReference type="Gene3D" id="3.40.50.620">
    <property type="entry name" value="HUPs"/>
    <property type="match status" value="1"/>
</dbReference>
<dbReference type="PANTHER" id="PTHR23090">
    <property type="entry name" value="NH 3 /GLUTAMINE-DEPENDENT NAD + SYNTHETASE"/>
    <property type="match status" value="1"/>
</dbReference>
<dbReference type="GO" id="GO:0004359">
    <property type="term" value="F:glutaminase activity"/>
    <property type="evidence" value="ECO:0007669"/>
    <property type="project" value="InterPro"/>
</dbReference>
<accession>A0A1A8VYT3</accession>
<sequence>MTTNDIGLSCCSISSIPLDYEENKLKIIESIKKCKQLNCSVRIGGELELCGVSCKGSFREIEDMHEKCWLCLSEILREKYNNKHVTDNILCFISMPVYFRKKLYNCELFIYNNEIILISPKENVYNCNQRDYFASYLDYPEEEKQDEQHNSNDNINTYEINFKNSNVSILGSKIEKFALPKCIQNVTNQTETYIGKALICFGQLVIAHVFLDDLVVKENAPSIVDRVDMFNASGGSHGSVGCISDIDCIANDASIGNVGSDAKKVSFQNDCVKLYMNNRIKFECIDVLLVSGYITNELLLFRKYFTELMNLTKQYPNMALSFSNNFGCDNYFFKFDGFSFIIRNGKLLTKNARFSFSDIQVSSINVSFNKEKKNWQQNEQKQLLQSDLMTVGGETFPIMIIEELEGDERYRNINRDNCQKCIFSFNKEIDLHIRTSEDNLVNFLPSNFNWQIYAQGNDYLVSLFKNHHNSLDNYMYEFDSKMYALHNIYEELSFNCALFLWYILHLTNAKGFILALSGGIDSSFCACMVHILSIMIEIRLKEGSSIRGSGSGSDNRNDLDIQNEELFTKKTKNLLIDKACRRDICNKLLNTLSLPSKYSSENTKFFAEQLSKSINSYHNVYCIDNMYTFLKNVGEDFLKKDMKYKSEGGSNYEDVCLQNIQSRSRLLVTYFFSSLICHKKYYSNNLHNEYLIVLATGNLDESITGYYTKYDCSSGDIDIIGNVSKLLIKETMCHLGNDSFYDLKILNKINEYHPSAELKPLENKQTDEEDLNLKYMEIKLLTILKNKFFFGPSSMFYYLSNYFWSSMSQAEIFNKIKTFFTRMFKNTHKLFILPPALTNESCGLHLCSVVNFAKIDFELLRRRLSG</sequence>
<evidence type="ECO:0000256" key="2">
    <source>
        <dbReference type="ARBA" id="ARBA00022598"/>
    </source>
</evidence>
<dbReference type="Gene3D" id="3.60.110.10">
    <property type="entry name" value="Carbon-nitrogen hydrolase"/>
    <property type="match status" value="1"/>
</dbReference>
<reference evidence="8" key="1">
    <citation type="submission" date="2016-05" db="EMBL/GenBank/DDBJ databases">
        <authorList>
            <person name="Naeem Raeece"/>
        </authorList>
    </citation>
    <scope>NUCLEOTIDE SEQUENCE [LARGE SCALE GENOMIC DNA]</scope>
</reference>
<evidence type="ECO:0000256" key="3">
    <source>
        <dbReference type="ARBA" id="ARBA00022741"/>
    </source>
</evidence>
<dbReference type="Proteomes" id="UP000078597">
    <property type="component" value="Unassembled WGS sequence"/>
</dbReference>
<dbReference type="SUPFAM" id="SSF56317">
    <property type="entry name" value="Carbon-nitrogen hydrolase"/>
    <property type="match status" value="1"/>
</dbReference>
<dbReference type="EMBL" id="FLQW01000461">
    <property type="protein sequence ID" value="SBS84018.1"/>
    <property type="molecule type" value="Genomic_DNA"/>
</dbReference>